<dbReference type="PANTHER" id="PTHR24305">
    <property type="entry name" value="CYTOCHROME P450"/>
    <property type="match status" value="1"/>
</dbReference>
<keyword evidence="4 7" id="KW-0479">Metal-binding</keyword>
<dbReference type="InterPro" id="IPR002403">
    <property type="entry name" value="Cyt_P450_E_grp-IV"/>
</dbReference>
<evidence type="ECO:0000256" key="4">
    <source>
        <dbReference type="ARBA" id="ARBA00022723"/>
    </source>
</evidence>
<evidence type="ECO:0000313" key="9">
    <source>
        <dbReference type="Proteomes" id="UP001610432"/>
    </source>
</evidence>
<comment type="similarity">
    <text evidence="2 7">Belongs to the cytochrome P450 family.</text>
</comment>
<dbReference type="PROSITE" id="PS00086">
    <property type="entry name" value="CYTOCHROME_P450"/>
    <property type="match status" value="1"/>
</dbReference>
<comment type="caution">
    <text evidence="8">The sequence shown here is derived from an EMBL/GenBank/DDBJ whole genome shotgun (WGS) entry which is preliminary data.</text>
</comment>
<gene>
    <name evidence="8" type="ORF">BJX67DRAFT_391872</name>
</gene>
<dbReference type="RefSeq" id="XP_070880724.1">
    <property type="nucleotide sequence ID" value="XM_071034864.1"/>
</dbReference>
<dbReference type="InterPro" id="IPR036396">
    <property type="entry name" value="Cyt_P450_sf"/>
</dbReference>
<organism evidence="8 9">
    <name type="scientific">Aspergillus lucknowensis</name>
    <dbReference type="NCBI Taxonomy" id="176173"/>
    <lineage>
        <taxon>Eukaryota</taxon>
        <taxon>Fungi</taxon>
        <taxon>Dikarya</taxon>
        <taxon>Ascomycota</taxon>
        <taxon>Pezizomycotina</taxon>
        <taxon>Eurotiomycetes</taxon>
        <taxon>Eurotiomycetidae</taxon>
        <taxon>Eurotiales</taxon>
        <taxon>Aspergillaceae</taxon>
        <taxon>Aspergillus</taxon>
        <taxon>Aspergillus subgen. Nidulantes</taxon>
    </lineage>
</organism>
<dbReference type="EMBL" id="JBFXLQ010000083">
    <property type="protein sequence ID" value="KAL2860830.1"/>
    <property type="molecule type" value="Genomic_DNA"/>
</dbReference>
<keyword evidence="9" id="KW-1185">Reference proteome</keyword>
<dbReference type="Gene3D" id="1.10.630.10">
    <property type="entry name" value="Cytochrome P450"/>
    <property type="match status" value="1"/>
</dbReference>
<keyword evidence="7" id="KW-0503">Monooxygenase</keyword>
<protein>
    <submittedName>
        <fullName evidence="8">Cytochrome P450</fullName>
    </submittedName>
</protein>
<dbReference type="PRINTS" id="PR00385">
    <property type="entry name" value="P450"/>
</dbReference>
<dbReference type="InterPro" id="IPR050121">
    <property type="entry name" value="Cytochrome_P450_monoxygenase"/>
</dbReference>
<reference evidence="8 9" key="1">
    <citation type="submission" date="2024-07" db="EMBL/GenBank/DDBJ databases">
        <title>Section-level genome sequencing and comparative genomics of Aspergillus sections Usti and Cavernicolus.</title>
        <authorList>
            <consortium name="Lawrence Berkeley National Laboratory"/>
            <person name="Nybo J.L."/>
            <person name="Vesth T.C."/>
            <person name="Theobald S."/>
            <person name="Frisvad J.C."/>
            <person name="Larsen T.O."/>
            <person name="Kjaerboelling I."/>
            <person name="Rothschild-Mancinelli K."/>
            <person name="Lyhne E.K."/>
            <person name="Kogle M.E."/>
            <person name="Barry K."/>
            <person name="Clum A."/>
            <person name="Na H."/>
            <person name="Ledsgaard L."/>
            <person name="Lin J."/>
            <person name="Lipzen A."/>
            <person name="Kuo A."/>
            <person name="Riley R."/>
            <person name="Mondo S."/>
            <person name="Labutti K."/>
            <person name="Haridas S."/>
            <person name="Pangalinan J."/>
            <person name="Salamov A.A."/>
            <person name="Simmons B.A."/>
            <person name="Magnuson J.K."/>
            <person name="Chen J."/>
            <person name="Drula E."/>
            <person name="Henrissat B."/>
            <person name="Wiebenga A."/>
            <person name="Lubbers R.J."/>
            <person name="Gomes A.C."/>
            <person name="Macurrencykelacurrency M.R."/>
            <person name="Stajich J."/>
            <person name="Grigoriev I.V."/>
            <person name="Mortensen U.H."/>
            <person name="De Vries R.P."/>
            <person name="Baker S.E."/>
            <person name="Andersen M.R."/>
        </authorList>
    </citation>
    <scope>NUCLEOTIDE SEQUENCE [LARGE SCALE GENOMIC DNA]</scope>
    <source>
        <strain evidence="8 9">CBS 449.75</strain>
    </source>
</reference>
<dbReference type="Pfam" id="PF00067">
    <property type="entry name" value="p450"/>
    <property type="match status" value="1"/>
</dbReference>
<dbReference type="PRINTS" id="PR00465">
    <property type="entry name" value="EP450IV"/>
</dbReference>
<dbReference type="PANTHER" id="PTHR24305:SF96">
    <property type="entry name" value="CYTOCHROME P450 MONOOXYGENASE STCB-RELATED"/>
    <property type="match status" value="1"/>
</dbReference>
<dbReference type="SUPFAM" id="SSF48264">
    <property type="entry name" value="Cytochrome P450"/>
    <property type="match status" value="1"/>
</dbReference>
<dbReference type="GeneID" id="98149936"/>
<dbReference type="InterPro" id="IPR017972">
    <property type="entry name" value="Cyt_P450_CS"/>
</dbReference>
<dbReference type="Proteomes" id="UP001610432">
    <property type="component" value="Unassembled WGS sequence"/>
</dbReference>
<dbReference type="InterPro" id="IPR001128">
    <property type="entry name" value="Cyt_P450"/>
</dbReference>
<proteinExistence type="inferred from homology"/>
<accession>A0ABR4L8G9</accession>
<evidence type="ECO:0000256" key="5">
    <source>
        <dbReference type="ARBA" id="ARBA00023002"/>
    </source>
</evidence>
<keyword evidence="6 7" id="KW-0408">Iron</keyword>
<comment type="cofactor">
    <cofactor evidence="1">
        <name>heme</name>
        <dbReference type="ChEBI" id="CHEBI:30413"/>
    </cofactor>
</comment>
<evidence type="ECO:0000256" key="7">
    <source>
        <dbReference type="RuleBase" id="RU000461"/>
    </source>
</evidence>
<evidence type="ECO:0000256" key="2">
    <source>
        <dbReference type="ARBA" id="ARBA00010617"/>
    </source>
</evidence>
<keyword evidence="5 7" id="KW-0560">Oxidoreductase</keyword>
<evidence type="ECO:0000256" key="3">
    <source>
        <dbReference type="ARBA" id="ARBA00022617"/>
    </source>
</evidence>
<evidence type="ECO:0000256" key="1">
    <source>
        <dbReference type="ARBA" id="ARBA00001971"/>
    </source>
</evidence>
<name>A0ABR4L8G9_9EURO</name>
<evidence type="ECO:0000313" key="8">
    <source>
        <dbReference type="EMBL" id="KAL2860830.1"/>
    </source>
</evidence>
<dbReference type="CDD" id="cd11059">
    <property type="entry name" value="CYP_fungal"/>
    <property type="match status" value="1"/>
</dbReference>
<keyword evidence="3 7" id="KW-0349">Heme</keyword>
<sequence length="503" mass="55440">MDPRIWIYAAVALALWVLKTLYDALTSPLRPLPGSLFTLLSNIPLKLATISGRRIYFIHALHRAHGPIVRIAPTEVSIASLLEVKEIHRAGSPFLKSKWYEEFVMSGVPGVFSMSDPRQHAERRRLFARAFSKSELRRNWEAVVREKVRFAVGRMKGEIAMNGGQGDGRGRCDILKWWTFLATDVAGHLMFGEDFGMLELGVKNEYIAALERTMKASGIASELPLLAFIARNLPIPSVRSFFRPNECLTAYGKRAVTNSRANSASSRNIFSGLVYESEKADGLTETDVVTEAANLIVAGSDTTGITLTYLVWAVLSHPSTLQRDLEDELSSLEDSYDDAALETLPLLNAVIKETLRLYGAAPGSLPRSVPEGGASFLGYFIPGGMTVSTQSYTLHRDRELFPDPEVFDVTRWLLPGTYGSGGTTGASNSSQTQTAPAFSPFGTGPRTCLGIHLAYMELRLAAAEFFRECRGVRLAEGTSWEGCMEPENYFLIAPRGHRCEVVM</sequence>
<evidence type="ECO:0000256" key="6">
    <source>
        <dbReference type="ARBA" id="ARBA00023004"/>
    </source>
</evidence>